<proteinExistence type="predicted"/>
<protein>
    <submittedName>
        <fullName evidence="1">Uncharacterized protein</fullName>
    </submittedName>
</protein>
<organism evidence="1 2">
    <name type="scientific">Cerrena zonata</name>
    <dbReference type="NCBI Taxonomy" id="2478898"/>
    <lineage>
        <taxon>Eukaryota</taxon>
        <taxon>Fungi</taxon>
        <taxon>Dikarya</taxon>
        <taxon>Basidiomycota</taxon>
        <taxon>Agaricomycotina</taxon>
        <taxon>Agaricomycetes</taxon>
        <taxon>Polyporales</taxon>
        <taxon>Cerrenaceae</taxon>
        <taxon>Cerrena</taxon>
    </lineage>
</organism>
<keyword evidence="2" id="KW-1185">Reference proteome</keyword>
<sequence length="59" mass="6617">MTPRPTAIVSTDRRISNAEIPGFFALDAVNIWVWTEQIPLIFLGYSQPETDQIDLPPSS</sequence>
<name>A0AAW0G503_9APHY</name>
<accession>A0AAW0G503</accession>
<gene>
    <name evidence="1" type="ORF">QCA50_010197</name>
</gene>
<evidence type="ECO:0000313" key="2">
    <source>
        <dbReference type="Proteomes" id="UP001385951"/>
    </source>
</evidence>
<comment type="caution">
    <text evidence="1">The sequence shown here is derived from an EMBL/GenBank/DDBJ whole genome shotgun (WGS) entry which is preliminary data.</text>
</comment>
<dbReference type="Proteomes" id="UP001385951">
    <property type="component" value="Unassembled WGS sequence"/>
</dbReference>
<dbReference type="EMBL" id="JASBNA010000016">
    <property type="protein sequence ID" value="KAK7686597.1"/>
    <property type="molecule type" value="Genomic_DNA"/>
</dbReference>
<reference evidence="1 2" key="1">
    <citation type="submission" date="2022-09" db="EMBL/GenBank/DDBJ databases">
        <authorList>
            <person name="Palmer J.M."/>
        </authorList>
    </citation>
    <scope>NUCLEOTIDE SEQUENCE [LARGE SCALE GENOMIC DNA]</scope>
    <source>
        <strain evidence="1 2">DSM 7382</strain>
    </source>
</reference>
<dbReference type="AlphaFoldDB" id="A0AAW0G503"/>
<evidence type="ECO:0000313" key="1">
    <source>
        <dbReference type="EMBL" id="KAK7686597.1"/>
    </source>
</evidence>